<dbReference type="RefSeq" id="XP_017882623.1">
    <property type="nucleotide sequence ID" value="XM_018027134.2"/>
</dbReference>
<evidence type="ECO:0000313" key="7">
    <source>
        <dbReference type="RefSeq" id="XP_026670635.1"/>
    </source>
</evidence>
<evidence type="ECO:0000313" key="4">
    <source>
        <dbReference type="RefSeq" id="XP_017882624.1"/>
    </source>
</evidence>
<dbReference type="RefSeq" id="XP_026670637.1">
    <property type="nucleotide sequence ID" value="XM_026814836.1"/>
</dbReference>
<proteinExistence type="predicted"/>
<keyword evidence="2" id="KW-1185">Reference proteome</keyword>
<accession>A0AAJ7S3A3</accession>
<organism evidence="2 5">
    <name type="scientific">Ceratina calcarata</name>
    <dbReference type="NCBI Taxonomy" id="156304"/>
    <lineage>
        <taxon>Eukaryota</taxon>
        <taxon>Metazoa</taxon>
        <taxon>Ecdysozoa</taxon>
        <taxon>Arthropoda</taxon>
        <taxon>Hexapoda</taxon>
        <taxon>Insecta</taxon>
        <taxon>Pterygota</taxon>
        <taxon>Neoptera</taxon>
        <taxon>Endopterygota</taxon>
        <taxon>Hymenoptera</taxon>
        <taxon>Apocrita</taxon>
        <taxon>Aculeata</taxon>
        <taxon>Apoidea</taxon>
        <taxon>Anthophila</taxon>
        <taxon>Apidae</taxon>
        <taxon>Ceratina</taxon>
        <taxon>Zadontomerus</taxon>
    </lineage>
</organism>
<reference evidence="3 4" key="1">
    <citation type="submission" date="2025-04" db="UniProtKB">
        <authorList>
            <consortium name="RefSeq"/>
        </authorList>
    </citation>
    <scope>IDENTIFICATION</scope>
    <source>
        <tissue evidence="3 4">Whole body</tissue>
    </source>
</reference>
<dbReference type="RefSeq" id="XP_026670635.1">
    <property type="nucleotide sequence ID" value="XM_026814834.1"/>
</dbReference>
<feature type="compositionally biased region" description="Polar residues" evidence="1">
    <location>
        <begin position="288"/>
        <end position="310"/>
    </location>
</feature>
<gene>
    <name evidence="3 4 5 6 7 8" type="primary">LOC108626465</name>
</gene>
<protein>
    <submittedName>
        <fullName evidence="3 4">Uncharacterized protein LOC108626465 isoform X1</fullName>
    </submittedName>
</protein>
<dbReference type="KEGG" id="ccal:108626465"/>
<evidence type="ECO:0000313" key="2">
    <source>
        <dbReference type="Proteomes" id="UP000694925"/>
    </source>
</evidence>
<evidence type="ECO:0000313" key="6">
    <source>
        <dbReference type="RefSeq" id="XP_026670634.1"/>
    </source>
</evidence>
<name>A0AAJ7S3A3_9HYME</name>
<dbReference type="RefSeq" id="XP_017882624.1">
    <property type="nucleotide sequence ID" value="XM_018027135.2"/>
</dbReference>
<dbReference type="Proteomes" id="UP000694925">
    <property type="component" value="Unplaced"/>
</dbReference>
<evidence type="ECO:0000313" key="3">
    <source>
        <dbReference type="RefSeq" id="XP_017882623.1"/>
    </source>
</evidence>
<evidence type="ECO:0000256" key="1">
    <source>
        <dbReference type="SAM" id="MobiDB-lite"/>
    </source>
</evidence>
<evidence type="ECO:0000313" key="5">
    <source>
        <dbReference type="RefSeq" id="XP_026670633.1"/>
    </source>
</evidence>
<dbReference type="AlphaFoldDB" id="A0AAJ7S3A3"/>
<evidence type="ECO:0000313" key="8">
    <source>
        <dbReference type="RefSeq" id="XP_026670637.1"/>
    </source>
</evidence>
<dbReference type="RefSeq" id="XP_026670633.1">
    <property type="nucleotide sequence ID" value="XM_026814832.1"/>
</dbReference>
<feature type="region of interest" description="Disordered" evidence="1">
    <location>
        <begin position="286"/>
        <end position="310"/>
    </location>
</feature>
<dbReference type="RefSeq" id="XP_026670634.1">
    <property type="nucleotide sequence ID" value="XM_026814833.1"/>
</dbReference>
<dbReference type="GeneID" id="108626465"/>
<sequence>MNLSTLFCLKGKSNGSTKQTSMKQDEFGWWLSDESDLKSPRSTRSRTDCQSLGSSESMVSCIDSDDSESYFLAQEFKQECGNDSCEKIELTTLIHDDLDVNLIEEDAIRKTDDVTPFPAEPTKRCYDDLKAKSRAPHGVCYTPERLVRSQEYRILAPSPPYLSISQPRIVEENENSPKTSRCRRRLNYLIDAKQVVLGVTELKPEPKLKEIVAPMTGSHQWRNYKRVYYGGNLAKTNNENEEEMNESALSMSIRNKSDSSQTFDPLVKKSSYDKLNVTWEDIGGKMGTRSSSLDDTSGIQSNDWSSDTHSDLQNTPLSLCDELAATSFKLDVTQERYTAINEVVSILEVLDTNPDKAAVLLEEDRFCESTSSHDQLTRLALAIETDATVPVDFEKPEHLVHRLQNKVKTLEANSKDIYRDISDLRKSFQCDEQRMADISSHTTKLRQDVHELRYLDDLLNLLRGEVERISKRNWPFVVARSDHHPEELNLIV</sequence>